<sequence>MAISVSRTGRNLQRYNKGHRLVVGCVPYRFSRKGGEVEVLMISSLKKGREAMMFPKGGWELDESIEEAASRESFEEAGVVGLLERELGKWSFMSKSRAIYHEGYMFPLLVTQQLDLWPEKNLRTRAWMCVDDAREVCQQIWMKEALDMLVDRLKCDDSLSREAPPRISSVL</sequence>
<dbReference type="PANTHER" id="PTHR12629:SF62">
    <property type="entry name" value="NUDIX HYDROLASE 17, MITOCHONDRIAL"/>
    <property type="match status" value="1"/>
</dbReference>
<dbReference type="CDD" id="cd04666">
    <property type="entry name" value="NUDIX_DIPP2_like_Nudt4"/>
    <property type="match status" value="1"/>
</dbReference>
<comment type="cofactor">
    <cofactor evidence="1">
        <name>Mn(2+)</name>
        <dbReference type="ChEBI" id="CHEBI:29035"/>
    </cofactor>
</comment>
<evidence type="ECO:0000256" key="7">
    <source>
        <dbReference type="ARBA" id="ARBA00023211"/>
    </source>
</evidence>
<dbReference type="SUPFAM" id="SSF55811">
    <property type="entry name" value="Nudix"/>
    <property type="match status" value="1"/>
</dbReference>
<evidence type="ECO:0000256" key="5">
    <source>
        <dbReference type="ARBA" id="ARBA00022801"/>
    </source>
</evidence>
<dbReference type="GO" id="GO:0005737">
    <property type="term" value="C:cytoplasm"/>
    <property type="evidence" value="ECO:0007669"/>
    <property type="project" value="TreeGrafter"/>
</dbReference>
<dbReference type="FunFam" id="3.90.79.10:FF:000022">
    <property type="entry name" value="Nudix hydrolase 17, mitochondrial"/>
    <property type="match status" value="1"/>
</dbReference>
<dbReference type="Pfam" id="PF00293">
    <property type="entry name" value="NUDIX"/>
    <property type="match status" value="1"/>
</dbReference>
<evidence type="ECO:0000256" key="3">
    <source>
        <dbReference type="ARBA" id="ARBA00005582"/>
    </source>
</evidence>
<dbReference type="GO" id="GO:0046872">
    <property type="term" value="F:metal ion binding"/>
    <property type="evidence" value="ECO:0007669"/>
    <property type="project" value="UniProtKB-KW"/>
</dbReference>
<dbReference type="Proteomes" id="UP001152484">
    <property type="component" value="Unassembled WGS sequence"/>
</dbReference>
<comment type="cofactor">
    <cofactor evidence="2">
        <name>Mg(2+)</name>
        <dbReference type="ChEBI" id="CHEBI:18420"/>
    </cofactor>
</comment>
<comment type="similarity">
    <text evidence="3">Belongs to the Nudix hydrolase family.</text>
</comment>
<dbReference type="EMBL" id="CAMAPE010000029">
    <property type="protein sequence ID" value="CAH9092234.1"/>
    <property type="molecule type" value="Genomic_DNA"/>
</dbReference>
<accession>A0A9P0Z7A5</accession>
<dbReference type="GO" id="GO:0005634">
    <property type="term" value="C:nucleus"/>
    <property type="evidence" value="ECO:0007669"/>
    <property type="project" value="TreeGrafter"/>
</dbReference>
<proteinExistence type="inferred from homology"/>
<dbReference type="InterPro" id="IPR000086">
    <property type="entry name" value="NUDIX_hydrolase_dom"/>
</dbReference>
<evidence type="ECO:0000256" key="6">
    <source>
        <dbReference type="ARBA" id="ARBA00022842"/>
    </source>
</evidence>
<evidence type="ECO:0000256" key="4">
    <source>
        <dbReference type="ARBA" id="ARBA00022723"/>
    </source>
</evidence>
<reference evidence="9" key="1">
    <citation type="submission" date="2022-07" db="EMBL/GenBank/DDBJ databases">
        <authorList>
            <person name="Macas J."/>
            <person name="Novak P."/>
            <person name="Neumann P."/>
        </authorList>
    </citation>
    <scope>NUCLEOTIDE SEQUENCE</scope>
</reference>
<dbReference type="PANTHER" id="PTHR12629">
    <property type="entry name" value="DIPHOSPHOINOSITOL POLYPHOSPHATE PHOSPHOHYDROLASE"/>
    <property type="match status" value="1"/>
</dbReference>
<dbReference type="InterPro" id="IPR020084">
    <property type="entry name" value="NUDIX_hydrolase_CS"/>
</dbReference>
<dbReference type="OrthoDB" id="2011998at2759"/>
<dbReference type="InterPro" id="IPR047198">
    <property type="entry name" value="DDP-like_NUDIX"/>
</dbReference>
<organism evidence="9 10">
    <name type="scientific">Cuscuta europaea</name>
    <name type="common">European dodder</name>
    <dbReference type="NCBI Taxonomy" id="41803"/>
    <lineage>
        <taxon>Eukaryota</taxon>
        <taxon>Viridiplantae</taxon>
        <taxon>Streptophyta</taxon>
        <taxon>Embryophyta</taxon>
        <taxon>Tracheophyta</taxon>
        <taxon>Spermatophyta</taxon>
        <taxon>Magnoliopsida</taxon>
        <taxon>eudicotyledons</taxon>
        <taxon>Gunneridae</taxon>
        <taxon>Pentapetalae</taxon>
        <taxon>asterids</taxon>
        <taxon>lamiids</taxon>
        <taxon>Solanales</taxon>
        <taxon>Convolvulaceae</taxon>
        <taxon>Cuscuteae</taxon>
        <taxon>Cuscuta</taxon>
        <taxon>Cuscuta subgen. Cuscuta</taxon>
    </lineage>
</organism>
<protein>
    <recommendedName>
        <fullName evidence="8">Nudix hydrolase domain-containing protein</fullName>
    </recommendedName>
</protein>
<dbReference type="PROSITE" id="PS00893">
    <property type="entry name" value="NUDIX_BOX"/>
    <property type="match status" value="1"/>
</dbReference>
<evidence type="ECO:0000313" key="10">
    <source>
        <dbReference type="Proteomes" id="UP001152484"/>
    </source>
</evidence>
<name>A0A9P0Z7A5_CUSEU</name>
<keyword evidence="4" id="KW-0479">Metal-binding</keyword>
<comment type="caution">
    <text evidence="9">The sequence shown here is derived from an EMBL/GenBank/DDBJ whole genome shotgun (WGS) entry which is preliminary data.</text>
</comment>
<keyword evidence="5" id="KW-0378">Hydrolase</keyword>
<dbReference type="AlphaFoldDB" id="A0A9P0Z7A5"/>
<dbReference type="Gene3D" id="3.90.79.10">
    <property type="entry name" value="Nucleoside Triphosphate Pyrophosphohydrolase"/>
    <property type="match status" value="1"/>
</dbReference>
<keyword evidence="7" id="KW-0464">Manganese</keyword>
<gene>
    <name evidence="9" type="ORF">CEURO_LOCUS11872</name>
</gene>
<keyword evidence="10" id="KW-1185">Reference proteome</keyword>
<dbReference type="GO" id="GO:0016462">
    <property type="term" value="F:pyrophosphatase activity"/>
    <property type="evidence" value="ECO:0007669"/>
    <property type="project" value="InterPro"/>
</dbReference>
<evidence type="ECO:0000256" key="1">
    <source>
        <dbReference type="ARBA" id="ARBA00001936"/>
    </source>
</evidence>
<feature type="domain" description="Nudix hydrolase" evidence="8">
    <location>
        <begin position="18"/>
        <end position="150"/>
    </location>
</feature>
<dbReference type="InterPro" id="IPR015797">
    <property type="entry name" value="NUDIX_hydrolase-like_dom_sf"/>
</dbReference>
<keyword evidence="6" id="KW-0460">Magnesium</keyword>
<dbReference type="PROSITE" id="PS51462">
    <property type="entry name" value="NUDIX"/>
    <property type="match status" value="1"/>
</dbReference>
<evidence type="ECO:0000313" key="9">
    <source>
        <dbReference type="EMBL" id="CAH9092234.1"/>
    </source>
</evidence>
<evidence type="ECO:0000259" key="8">
    <source>
        <dbReference type="PROSITE" id="PS51462"/>
    </source>
</evidence>
<evidence type="ECO:0000256" key="2">
    <source>
        <dbReference type="ARBA" id="ARBA00001946"/>
    </source>
</evidence>